<accession>A0AAE3NEP2</accession>
<dbReference type="EMBL" id="JAIVEX010000002">
    <property type="protein sequence ID" value="MDB0520900.1"/>
    <property type="molecule type" value="Genomic_DNA"/>
</dbReference>
<dbReference type="AlphaFoldDB" id="A0AAE3NEP2"/>
<comment type="caution">
    <text evidence="1">The sequence shown here is derived from an EMBL/GenBank/DDBJ whole genome shotgun (WGS) entry which is preliminary data.</text>
</comment>
<protein>
    <submittedName>
        <fullName evidence="1">Uncharacterized protein</fullName>
    </submittedName>
</protein>
<name>A0AAE3NEP2_RALSL</name>
<evidence type="ECO:0000313" key="1">
    <source>
        <dbReference type="EMBL" id="MDB0520900.1"/>
    </source>
</evidence>
<evidence type="ECO:0000313" key="2">
    <source>
        <dbReference type="Proteomes" id="UP001143674"/>
    </source>
</evidence>
<sequence length="101" mass="11645">MADVGFAEGSLKTDRNPVRIVRAFPRFENHLAMTRPAGLNRRRFASVEAYIESWVIRLRFRHPMHVQKRAQGHLDMSRAGGFAFEQSEVLVNVVVTQHEQD</sequence>
<reference evidence="1" key="1">
    <citation type="submission" date="2021-09" db="EMBL/GenBank/DDBJ databases">
        <title>Genomic analysis of Ralstonia spp.</title>
        <authorList>
            <person name="Aburjaile F."/>
            <person name="Ariute J.C."/>
            <person name="Pais A.K.L."/>
            <person name="Albuquerque G.M.R."/>
            <person name="Silva A.M.F."/>
            <person name="Brenig B."/>
            <person name="Azevedo V."/>
            <person name="Matiuzzi M."/>
            <person name="Ramos R."/>
            <person name="Goes-Neto A."/>
            <person name="Soares S."/>
            <person name="Iseppon A.M.B."/>
            <person name="Souza E."/>
            <person name="Gama M."/>
        </authorList>
    </citation>
    <scope>NUCLEOTIDE SEQUENCE</scope>
    <source>
        <strain evidence="1">B4</strain>
    </source>
</reference>
<proteinExistence type="predicted"/>
<dbReference type="Proteomes" id="UP001143674">
    <property type="component" value="Unassembled WGS sequence"/>
</dbReference>
<gene>
    <name evidence="1" type="ORF">LBW55_04645</name>
</gene>
<organism evidence="1 2">
    <name type="scientific">Ralstonia solanacearum</name>
    <name type="common">Pseudomonas solanacearum</name>
    <dbReference type="NCBI Taxonomy" id="305"/>
    <lineage>
        <taxon>Bacteria</taxon>
        <taxon>Pseudomonadati</taxon>
        <taxon>Pseudomonadota</taxon>
        <taxon>Betaproteobacteria</taxon>
        <taxon>Burkholderiales</taxon>
        <taxon>Burkholderiaceae</taxon>
        <taxon>Ralstonia</taxon>
        <taxon>Ralstonia solanacearum species complex</taxon>
    </lineage>
</organism>
<dbReference type="RefSeq" id="WP_247589264.1">
    <property type="nucleotide sequence ID" value="NZ_JAIVEX010000002.1"/>
</dbReference>